<proteinExistence type="predicted"/>
<dbReference type="AlphaFoldDB" id="A0A4Q1BSY0"/>
<reference evidence="2 3" key="1">
    <citation type="submission" date="2016-06" db="EMBL/GenBank/DDBJ databases">
        <title>Evolution of pathogenesis and genome organization in the Tremellales.</title>
        <authorList>
            <person name="Cuomo C."/>
            <person name="Litvintseva A."/>
            <person name="Heitman J."/>
            <person name="Chen Y."/>
            <person name="Sun S."/>
            <person name="Springer D."/>
            <person name="Dromer F."/>
            <person name="Young S."/>
            <person name="Zeng Q."/>
            <person name="Chapman S."/>
            <person name="Gujja S."/>
            <person name="Saif S."/>
            <person name="Birren B."/>
        </authorList>
    </citation>
    <scope>NUCLEOTIDE SEQUENCE [LARGE SCALE GENOMIC DNA]</scope>
    <source>
        <strain evidence="2 3">ATCC 28783</strain>
    </source>
</reference>
<evidence type="ECO:0000313" key="3">
    <source>
        <dbReference type="Proteomes" id="UP000289152"/>
    </source>
</evidence>
<sequence length="127" mass="14112">MSAMLIREHQTDLRPFSPPDIELAHGQWLLELHRRMAHLEQIRADTPNDFEYGGAAPLMADLARWEDAVDEARRMVYALGGEMRRRSEGEVPVWNRQKGRATTGNGMMRGSSAGSALRPGAVATARG</sequence>
<protein>
    <submittedName>
        <fullName evidence="2">Uncharacterized protein</fullName>
    </submittedName>
</protein>
<dbReference type="VEuPathDB" id="FungiDB:TREMEDRAFT_64500"/>
<organism evidence="2 3">
    <name type="scientific">Tremella mesenterica</name>
    <name type="common">Jelly fungus</name>
    <dbReference type="NCBI Taxonomy" id="5217"/>
    <lineage>
        <taxon>Eukaryota</taxon>
        <taxon>Fungi</taxon>
        <taxon>Dikarya</taxon>
        <taxon>Basidiomycota</taxon>
        <taxon>Agaricomycotina</taxon>
        <taxon>Tremellomycetes</taxon>
        <taxon>Tremellales</taxon>
        <taxon>Tremellaceae</taxon>
        <taxon>Tremella</taxon>
    </lineage>
</organism>
<dbReference type="OrthoDB" id="2570279at2759"/>
<dbReference type="OMA" id="LHRRMAH"/>
<keyword evidence="3" id="KW-1185">Reference proteome</keyword>
<evidence type="ECO:0000256" key="1">
    <source>
        <dbReference type="SAM" id="MobiDB-lite"/>
    </source>
</evidence>
<evidence type="ECO:0000313" key="2">
    <source>
        <dbReference type="EMBL" id="RXK41151.1"/>
    </source>
</evidence>
<dbReference type="InParanoid" id="A0A4Q1BSY0"/>
<comment type="caution">
    <text evidence="2">The sequence shown here is derived from an EMBL/GenBank/DDBJ whole genome shotgun (WGS) entry which is preliminary data.</text>
</comment>
<feature type="region of interest" description="Disordered" evidence="1">
    <location>
        <begin position="88"/>
        <end position="127"/>
    </location>
</feature>
<name>A0A4Q1BSY0_TREME</name>
<accession>A0A4Q1BSY0</accession>
<gene>
    <name evidence="2" type="ORF">M231_01554</name>
</gene>
<dbReference type="Proteomes" id="UP000289152">
    <property type="component" value="Unassembled WGS sequence"/>
</dbReference>
<dbReference type="EMBL" id="SDIL01000011">
    <property type="protein sequence ID" value="RXK41151.1"/>
    <property type="molecule type" value="Genomic_DNA"/>
</dbReference>